<organism evidence="1 2">
    <name type="scientific">Caballeronia sordidicola</name>
    <name type="common">Burkholderia sordidicola</name>
    <dbReference type="NCBI Taxonomy" id="196367"/>
    <lineage>
        <taxon>Bacteria</taxon>
        <taxon>Pseudomonadati</taxon>
        <taxon>Pseudomonadota</taxon>
        <taxon>Betaproteobacteria</taxon>
        <taxon>Burkholderiales</taxon>
        <taxon>Burkholderiaceae</taxon>
        <taxon>Caballeronia</taxon>
    </lineage>
</organism>
<gene>
    <name evidence="1" type="ORF">BSU04_43245</name>
</gene>
<dbReference type="Proteomes" id="UP000214720">
    <property type="component" value="Unassembled WGS sequence"/>
</dbReference>
<evidence type="ECO:0000313" key="2">
    <source>
        <dbReference type="Proteomes" id="UP000214720"/>
    </source>
</evidence>
<protein>
    <submittedName>
        <fullName evidence="1">Uncharacterized protein</fullName>
    </submittedName>
</protein>
<dbReference type="AlphaFoldDB" id="A0A226WM25"/>
<name>A0A226WM25_CABSO</name>
<sequence length="54" mass="5578">MPAFRLPAVSLHDVRELSGAAIAIALVSFADMSVLSRAFALRGSYTVSGPLSAS</sequence>
<comment type="caution">
    <text evidence="1">The sequence shown here is derived from an EMBL/GenBank/DDBJ whole genome shotgun (WGS) entry which is preliminary data.</text>
</comment>
<proteinExistence type="predicted"/>
<reference evidence="2" key="1">
    <citation type="submission" date="2017-01" db="EMBL/GenBank/DDBJ databases">
        <title>Genome Analysis of Deinococcus marmoris KOPRI26562.</title>
        <authorList>
            <person name="Kim J.H."/>
            <person name="Oh H.-M."/>
        </authorList>
    </citation>
    <scope>NUCLEOTIDE SEQUENCE [LARGE SCALE GENOMIC DNA]</scope>
    <source>
        <strain evidence="2">PAMC 26633</strain>
    </source>
</reference>
<dbReference type="EMBL" id="MTHB01000280">
    <property type="protein sequence ID" value="OXC72163.1"/>
    <property type="molecule type" value="Genomic_DNA"/>
</dbReference>
<accession>A0A226WM25</accession>
<evidence type="ECO:0000313" key="1">
    <source>
        <dbReference type="EMBL" id="OXC72163.1"/>
    </source>
</evidence>